<name>A0A941HQC0_9CLOT</name>
<evidence type="ECO:0000256" key="3">
    <source>
        <dbReference type="ARBA" id="ARBA00022475"/>
    </source>
</evidence>
<sequence>MKKQISLWEIFFTFFKINAFTFGGGYTIVPVIRDEFMKKKGLIDEEEMLSLVALAQSGPGAMAISTSLLTGYRLRGWKGAISALLASVLPCLIIITVIFYFYEAFSTNFWVKSALLGMGGVISAVLFLTVFDMGKAALKKHTYFALTLMIGAFVASYFFKIHTILIILSLALLGLLTFTLVDEGKVK</sequence>
<evidence type="ECO:0000256" key="7">
    <source>
        <dbReference type="SAM" id="Phobius"/>
    </source>
</evidence>
<feature type="transmembrane region" description="Helical" evidence="7">
    <location>
        <begin position="114"/>
        <end position="131"/>
    </location>
</feature>
<evidence type="ECO:0000256" key="1">
    <source>
        <dbReference type="ARBA" id="ARBA00004651"/>
    </source>
</evidence>
<organism evidence="8 9">
    <name type="scientific">Proteiniclasticum sediminis</name>
    <dbReference type="NCBI Taxonomy" id="2804028"/>
    <lineage>
        <taxon>Bacteria</taxon>
        <taxon>Bacillati</taxon>
        <taxon>Bacillota</taxon>
        <taxon>Clostridia</taxon>
        <taxon>Eubacteriales</taxon>
        <taxon>Clostridiaceae</taxon>
        <taxon>Proteiniclasticum</taxon>
    </lineage>
</organism>
<keyword evidence="3" id="KW-1003">Cell membrane</keyword>
<dbReference type="InterPro" id="IPR052518">
    <property type="entry name" value="CHR_Transporter"/>
</dbReference>
<dbReference type="PANTHER" id="PTHR43663:SF1">
    <property type="entry name" value="CHROMATE TRANSPORTER"/>
    <property type="match status" value="1"/>
</dbReference>
<dbReference type="GO" id="GO:0005886">
    <property type="term" value="C:plasma membrane"/>
    <property type="evidence" value="ECO:0007669"/>
    <property type="project" value="UniProtKB-SubCell"/>
</dbReference>
<keyword evidence="9" id="KW-1185">Reference proteome</keyword>
<feature type="transmembrane region" description="Helical" evidence="7">
    <location>
        <begin position="143"/>
        <end position="159"/>
    </location>
</feature>
<protein>
    <submittedName>
        <fullName evidence="8">Chromate transporter</fullName>
    </submittedName>
</protein>
<evidence type="ECO:0000256" key="6">
    <source>
        <dbReference type="ARBA" id="ARBA00023136"/>
    </source>
</evidence>
<keyword evidence="6 7" id="KW-0472">Membrane</keyword>
<accession>A0A941HQC0</accession>
<evidence type="ECO:0000256" key="4">
    <source>
        <dbReference type="ARBA" id="ARBA00022692"/>
    </source>
</evidence>
<evidence type="ECO:0000256" key="5">
    <source>
        <dbReference type="ARBA" id="ARBA00022989"/>
    </source>
</evidence>
<dbReference type="EMBL" id="JAGSCS010000003">
    <property type="protein sequence ID" value="MBR0575323.1"/>
    <property type="molecule type" value="Genomic_DNA"/>
</dbReference>
<dbReference type="InterPro" id="IPR003370">
    <property type="entry name" value="Chromate_transpt"/>
</dbReference>
<proteinExistence type="inferred from homology"/>
<dbReference type="AlphaFoldDB" id="A0A941HQC0"/>
<dbReference type="RefSeq" id="WP_211799849.1">
    <property type="nucleotide sequence ID" value="NZ_JAGSCS010000003.1"/>
</dbReference>
<feature type="transmembrane region" description="Helical" evidence="7">
    <location>
        <begin position="7"/>
        <end position="28"/>
    </location>
</feature>
<evidence type="ECO:0000256" key="2">
    <source>
        <dbReference type="ARBA" id="ARBA00005262"/>
    </source>
</evidence>
<feature type="transmembrane region" description="Helical" evidence="7">
    <location>
        <begin position="165"/>
        <end position="181"/>
    </location>
</feature>
<evidence type="ECO:0000313" key="8">
    <source>
        <dbReference type="EMBL" id="MBR0575323.1"/>
    </source>
</evidence>
<gene>
    <name evidence="8" type="ORF">KCG48_03115</name>
</gene>
<feature type="transmembrane region" description="Helical" evidence="7">
    <location>
        <begin position="81"/>
        <end position="102"/>
    </location>
</feature>
<keyword evidence="5 7" id="KW-1133">Transmembrane helix</keyword>
<reference evidence="8" key="1">
    <citation type="submission" date="2021-04" db="EMBL/GenBank/DDBJ databases">
        <title>Proteiniclasticum sedimins sp. nov., an obligate anaerobic bacterium isolated from anaerobic sludge.</title>
        <authorList>
            <person name="Liu J."/>
        </authorList>
    </citation>
    <scope>NUCLEOTIDE SEQUENCE</scope>
    <source>
        <strain evidence="8">BAD-10</strain>
    </source>
</reference>
<comment type="subcellular location">
    <subcellularLocation>
        <location evidence="1">Cell membrane</location>
        <topology evidence="1">Multi-pass membrane protein</topology>
    </subcellularLocation>
</comment>
<keyword evidence="4 7" id="KW-0812">Transmembrane</keyword>
<dbReference type="PANTHER" id="PTHR43663">
    <property type="entry name" value="CHROMATE TRANSPORT PROTEIN-RELATED"/>
    <property type="match status" value="1"/>
</dbReference>
<evidence type="ECO:0000313" key="9">
    <source>
        <dbReference type="Proteomes" id="UP000675379"/>
    </source>
</evidence>
<comment type="similarity">
    <text evidence="2">Belongs to the chromate ion transporter (CHR) (TC 2.A.51) family.</text>
</comment>
<dbReference type="Proteomes" id="UP000675379">
    <property type="component" value="Unassembled WGS sequence"/>
</dbReference>
<comment type="caution">
    <text evidence="8">The sequence shown here is derived from an EMBL/GenBank/DDBJ whole genome shotgun (WGS) entry which is preliminary data.</text>
</comment>
<dbReference type="Pfam" id="PF02417">
    <property type="entry name" value="Chromate_transp"/>
    <property type="match status" value="1"/>
</dbReference>
<dbReference type="GO" id="GO:0015109">
    <property type="term" value="F:chromate transmembrane transporter activity"/>
    <property type="evidence" value="ECO:0007669"/>
    <property type="project" value="InterPro"/>
</dbReference>